<dbReference type="PROSITE" id="PS50013">
    <property type="entry name" value="CHROMO_2"/>
    <property type="match status" value="1"/>
</dbReference>
<dbReference type="OrthoDB" id="433924at2759"/>
<evidence type="ECO:0000256" key="1">
    <source>
        <dbReference type="SAM" id="Coils"/>
    </source>
</evidence>
<name>G4U2X0_SERID</name>
<dbReference type="Proteomes" id="UP000007148">
    <property type="component" value="Unassembled WGS sequence"/>
</dbReference>
<dbReference type="eggNOG" id="ENOG502SPMN">
    <property type="taxonomic scope" value="Eukaryota"/>
</dbReference>
<gene>
    <name evidence="4" type="ORF">PIIN_00680</name>
</gene>
<reference evidence="4 5" key="1">
    <citation type="journal article" date="2011" name="PLoS Pathog.">
        <title>Endophytic Life Strategies Decoded by Genome and Transcriptome Analyses of the Mutualistic Root Symbiont Piriformospora indica.</title>
        <authorList>
            <person name="Zuccaro A."/>
            <person name="Lahrmann U."/>
            <person name="Guldener U."/>
            <person name="Langen G."/>
            <person name="Pfiffi S."/>
            <person name="Biedenkopf D."/>
            <person name="Wong P."/>
            <person name="Samans B."/>
            <person name="Grimm C."/>
            <person name="Basiewicz M."/>
            <person name="Murat C."/>
            <person name="Martin F."/>
            <person name="Kogel K.H."/>
        </authorList>
    </citation>
    <scope>NUCLEOTIDE SEQUENCE [LARGE SCALE GENOMIC DNA]</scope>
    <source>
        <strain evidence="4 5">DSM 11827</strain>
    </source>
</reference>
<dbReference type="EMBL" id="CAFZ01001878">
    <property type="protein sequence ID" value="CCA77966.1"/>
    <property type="molecule type" value="Genomic_DNA"/>
</dbReference>
<dbReference type="STRING" id="1109443.G4U2X0"/>
<feature type="compositionally biased region" description="Basic and acidic residues" evidence="2">
    <location>
        <begin position="170"/>
        <end position="181"/>
    </location>
</feature>
<feature type="compositionally biased region" description="Gly residues" evidence="2">
    <location>
        <begin position="1013"/>
        <end position="1024"/>
    </location>
</feature>
<dbReference type="Gene3D" id="2.40.50.40">
    <property type="match status" value="1"/>
</dbReference>
<feature type="region of interest" description="Disordered" evidence="2">
    <location>
        <begin position="156"/>
        <end position="201"/>
    </location>
</feature>
<comment type="caution">
    <text evidence="4">The sequence shown here is derived from an EMBL/GenBank/DDBJ whole genome shotgun (WGS) entry which is preliminary data.</text>
</comment>
<feature type="region of interest" description="Disordered" evidence="2">
    <location>
        <begin position="999"/>
        <end position="1042"/>
    </location>
</feature>
<dbReference type="AlphaFoldDB" id="G4U2X0"/>
<protein>
    <recommendedName>
        <fullName evidence="3">Chromo domain-containing protein</fullName>
    </recommendedName>
</protein>
<feature type="compositionally biased region" description="Polar residues" evidence="2">
    <location>
        <begin position="235"/>
        <end position="245"/>
    </location>
</feature>
<keyword evidence="1" id="KW-0175">Coiled coil</keyword>
<evidence type="ECO:0000256" key="2">
    <source>
        <dbReference type="SAM" id="MobiDB-lite"/>
    </source>
</evidence>
<feature type="domain" description="Chromo" evidence="3">
    <location>
        <begin position="15"/>
        <end position="63"/>
    </location>
</feature>
<dbReference type="InParanoid" id="G4U2X0"/>
<feature type="region of interest" description="Disordered" evidence="2">
    <location>
        <begin position="225"/>
        <end position="300"/>
    </location>
</feature>
<proteinExistence type="predicted"/>
<evidence type="ECO:0000259" key="3">
    <source>
        <dbReference type="PROSITE" id="PS50013"/>
    </source>
</evidence>
<sequence>MANITEEPVYETDALKAIRIFWSPVTKKLEPWYLTSWVGYTDKDDDWSPPTNFDDPDVVRRFEAIVPKNFDRKTYGSMYEAPKEWIDKELKTYYDDNPDKRPTWKQCRKLNQKELEERQKRLNDPSLGPPDVLISEYQIQENYKLYKAWLAEQKDSGKAGPIPISQRKAKQVEEKKRRASESKTFSGWDKTSKPKSSAKKATLDTAIDGWLSFFGEGSGILNEYQEPAHTGYRTRPQSTSNSRRAPSTDPEDSEDDVPLARKATRTYRAPSNPVVPKVDGRRAPISSSSSDEDTPMPNLRARVGVPSILPAAKATISNDKRAASSAFPVSRPTATIEQKTASTNKTHVPLSSSAGAWDAVRERIPWAKDQNFTLRETTKSTPIRATPDDQLSMETDELFIGSPEQLEKPHDMEVDTTADAQNFMDDIYHQLAGTKPSLEDTSEWSPVSLMLKTEKGNDELCKVLLLDATSQPNPPSLKWIHRNNFVIKSTHLFAQLDLLFLAYQPWQHARLGPKSHLEAPALDAFAKYLSDTGVIVIADTDYSEIKLCIYPSWPPFCAERFKVTPSINLHLMVTVLKCKSELQLISSTSRLTAPQDTQKTYPPSIALTPSASRGMRILNFPDTLARTIQERRAQGILSYTLCTAESMSFRFDYKQNAEDIKDEHVDSVDPSQHRRRGVLHMDETVALIELMRQWDVKPKPAYVGTALMVFIHNNAWDMLRYFPGLTDRKTRASIGFYAYGPYHALHPSLWEVREIFKRGGVLTFTADMILAEPVLFLKTIECVKDSDLWLAFVSPLVVGLLQVEAAKDERALEPLIAVVEAIRDGHLSMTTAPPYPWKTDDWTAWIERSFLETIDGVASARSTEAIDSILDIAEAALEEFRTKLLDAKKMRQELEEKEAKLGGFSRSRPPVTLQTRELVKSIGEQVFKDLRQVMLVPVMHTEYRQFVVLHDLDREETEWKKANPQVQGSPPKRKDSIEHAVYSDLMRLDKVTFGRLAPLLPRKDSSSAAKSGAGSGMGKGGSAGGAMRSPHPTPRSSPITSR</sequence>
<evidence type="ECO:0000313" key="5">
    <source>
        <dbReference type="Proteomes" id="UP000007148"/>
    </source>
</evidence>
<feature type="coiled-coil region" evidence="1">
    <location>
        <begin position="870"/>
        <end position="907"/>
    </location>
</feature>
<accession>G4U2X0</accession>
<dbReference type="HOGENOM" id="CLU_292412_0_0_1"/>
<keyword evidence="5" id="KW-1185">Reference proteome</keyword>
<organism evidence="4 5">
    <name type="scientific">Serendipita indica (strain DSM 11827)</name>
    <name type="common">Root endophyte fungus</name>
    <name type="synonym">Piriformospora indica</name>
    <dbReference type="NCBI Taxonomy" id="1109443"/>
    <lineage>
        <taxon>Eukaryota</taxon>
        <taxon>Fungi</taxon>
        <taxon>Dikarya</taxon>
        <taxon>Basidiomycota</taxon>
        <taxon>Agaricomycotina</taxon>
        <taxon>Agaricomycetes</taxon>
        <taxon>Sebacinales</taxon>
        <taxon>Serendipitaceae</taxon>
        <taxon>Serendipita</taxon>
    </lineage>
</organism>
<evidence type="ECO:0000313" key="4">
    <source>
        <dbReference type="EMBL" id="CCA77966.1"/>
    </source>
</evidence>
<dbReference type="InterPro" id="IPR000953">
    <property type="entry name" value="Chromo/chromo_shadow_dom"/>
</dbReference>